<dbReference type="OMA" id="PEFTGFE"/>
<organism evidence="1">
    <name type="scientific">Absidia glauca</name>
    <name type="common">Pin mould</name>
    <dbReference type="NCBI Taxonomy" id="4829"/>
    <lineage>
        <taxon>Eukaryota</taxon>
        <taxon>Fungi</taxon>
        <taxon>Fungi incertae sedis</taxon>
        <taxon>Mucoromycota</taxon>
        <taxon>Mucoromycotina</taxon>
        <taxon>Mucoromycetes</taxon>
        <taxon>Mucorales</taxon>
        <taxon>Cunninghamellaceae</taxon>
        <taxon>Absidia</taxon>
    </lineage>
</organism>
<dbReference type="Proteomes" id="UP000078561">
    <property type="component" value="Unassembled WGS sequence"/>
</dbReference>
<gene>
    <name evidence="1" type="primary">ABSGL_13517.1 scaffold 14250</name>
</gene>
<keyword evidence="2" id="KW-1185">Reference proteome</keyword>
<proteinExistence type="predicted"/>
<dbReference type="OrthoDB" id="2284077at2759"/>
<protein>
    <submittedName>
        <fullName evidence="1">Uncharacterized protein</fullName>
    </submittedName>
</protein>
<accession>A0A170ANE0</accession>
<name>A0A170ANE0_ABSGL</name>
<dbReference type="InParanoid" id="A0A170ANE0"/>
<evidence type="ECO:0000313" key="1">
    <source>
        <dbReference type="EMBL" id="SAM07859.1"/>
    </source>
</evidence>
<sequence length="335" mass="37689">MSTIGDKPLPTLRRKPTDSLGFTDFKLDPLQLNGTSHLLVPHQHREATRVFCLRLQPRSQTQLATTLKQFQDQTFLQCGPNQAHQSPPHLSLLGNISIDCDTHSSTARWHAVDMLVKLVDDEIQKALLNSPKPIPQPTFGGYTVKDKPTRSVNMRITLPRLYSRLSQELQQCIAKDYLNSHIRLEHPPSFLATRKSATSISSSVSKATTAPSTIIQWIPLAYNVLKSISRDDAVCIKALANDLINVNKWVNGKETSWELALHEIMLQSQAVGKTQQVTTIKTWSLDDNDDKEDKSKTLVHSAPLLRPAPNRPFTWTSFIPTSIRVKFSVLSSRFR</sequence>
<evidence type="ECO:0000313" key="2">
    <source>
        <dbReference type="Proteomes" id="UP000078561"/>
    </source>
</evidence>
<reference evidence="1" key="1">
    <citation type="submission" date="2016-04" db="EMBL/GenBank/DDBJ databases">
        <authorList>
            <person name="Evans L.H."/>
            <person name="Alamgir A."/>
            <person name="Owens N."/>
            <person name="Weber N.D."/>
            <person name="Virtaneva K."/>
            <person name="Barbian K."/>
            <person name="Babar A."/>
            <person name="Rosenke K."/>
        </authorList>
    </citation>
    <scope>NUCLEOTIDE SEQUENCE [LARGE SCALE GENOMIC DNA]</scope>
    <source>
        <strain evidence="1">CBS 101.48</strain>
    </source>
</reference>
<dbReference type="EMBL" id="LT554867">
    <property type="protein sequence ID" value="SAM07859.1"/>
    <property type="molecule type" value="Genomic_DNA"/>
</dbReference>
<dbReference type="AlphaFoldDB" id="A0A170ANE0"/>